<proteinExistence type="predicted"/>
<keyword evidence="2" id="KW-0238">DNA-binding</keyword>
<dbReference type="EMBL" id="JAHKRT010000004">
    <property type="protein sequence ID" value="MBU3077895.1"/>
    <property type="molecule type" value="Genomic_DNA"/>
</dbReference>
<evidence type="ECO:0000313" key="6">
    <source>
        <dbReference type="Proteomes" id="UP000776276"/>
    </source>
</evidence>
<evidence type="ECO:0000256" key="3">
    <source>
        <dbReference type="ARBA" id="ARBA00023163"/>
    </source>
</evidence>
<gene>
    <name evidence="5" type="ORF">KOF26_08465</name>
</gene>
<dbReference type="SMART" id="SM00895">
    <property type="entry name" value="FCD"/>
    <property type="match status" value="1"/>
</dbReference>
<dbReference type="PANTHER" id="PTHR43537:SF53">
    <property type="entry name" value="HTH-TYPE TRANSCRIPTIONAL REPRESSOR NANR"/>
    <property type="match status" value="1"/>
</dbReference>
<sequence>MPERYISPAMRDLDGVSLQIAPLVGVEASIYNDLWNAVLDRELRPGTKLEEASLCEIYKVSRTVIRKVLVIMEQEGIVALPLNRGAFVASPSFRDAHELIEAVSIVVSEVAASLAAQKDRITKEQKAKLKAHIDAARKAADEGDLHNERRYYIEFLLLLMLVYGNRVMAGTLERQSIRLAIAISSYQEGYVGENGPAHFQKVVDAIYSGDSDEAARVVFDHLQSIRRSLRAPNESATPDLRSILGKRRVAA</sequence>
<organism evidence="5 6">
    <name type="scientific">Sphingomonas quercus</name>
    <dbReference type="NCBI Taxonomy" id="2842451"/>
    <lineage>
        <taxon>Bacteria</taxon>
        <taxon>Pseudomonadati</taxon>
        <taxon>Pseudomonadota</taxon>
        <taxon>Alphaproteobacteria</taxon>
        <taxon>Sphingomonadales</taxon>
        <taxon>Sphingomonadaceae</taxon>
        <taxon>Sphingomonas</taxon>
    </lineage>
</organism>
<accession>A0ABS6BHW1</accession>
<dbReference type="Pfam" id="PF00392">
    <property type="entry name" value="GntR"/>
    <property type="match status" value="1"/>
</dbReference>
<feature type="domain" description="HTH gntR-type" evidence="4">
    <location>
        <begin position="24"/>
        <end position="91"/>
    </location>
</feature>
<comment type="caution">
    <text evidence="5">The sequence shown here is derived from an EMBL/GenBank/DDBJ whole genome shotgun (WGS) entry which is preliminary data.</text>
</comment>
<keyword evidence="1" id="KW-0805">Transcription regulation</keyword>
<dbReference type="Pfam" id="PF07729">
    <property type="entry name" value="FCD"/>
    <property type="match status" value="1"/>
</dbReference>
<keyword evidence="3" id="KW-0804">Transcription</keyword>
<keyword evidence="6" id="KW-1185">Reference proteome</keyword>
<evidence type="ECO:0000259" key="4">
    <source>
        <dbReference type="PROSITE" id="PS50949"/>
    </source>
</evidence>
<evidence type="ECO:0000256" key="2">
    <source>
        <dbReference type="ARBA" id="ARBA00023125"/>
    </source>
</evidence>
<dbReference type="RefSeq" id="WP_216323210.1">
    <property type="nucleotide sequence ID" value="NZ_JAHKRT010000004.1"/>
</dbReference>
<evidence type="ECO:0000256" key="1">
    <source>
        <dbReference type="ARBA" id="ARBA00023015"/>
    </source>
</evidence>
<name>A0ABS6BHW1_9SPHN</name>
<evidence type="ECO:0000313" key="5">
    <source>
        <dbReference type="EMBL" id="MBU3077895.1"/>
    </source>
</evidence>
<dbReference type="PANTHER" id="PTHR43537">
    <property type="entry name" value="TRANSCRIPTIONAL REGULATOR, GNTR FAMILY"/>
    <property type="match status" value="1"/>
</dbReference>
<dbReference type="InterPro" id="IPR011711">
    <property type="entry name" value="GntR_C"/>
</dbReference>
<dbReference type="SMART" id="SM00345">
    <property type="entry name" value="HTH_GNTR"/>
    <property type="match status" value="1"/>
</dbReference>
<protein>
    <submittedName>
        <fullName evidence="5">GntR family transcriptional regulator</fullName>
    </submittedName>
</protein>
<dbReference type="Proteomes" id="UP000776276">
    <property type="component" value="Unassembled WGS sequence"/>
</dbReference>
<dbReference type="InterPro" id="IPR000524">
    <property type="entry name" value="Tscrpt_reg_HTH_GntR"/>
</dbReference>
<reference evidence="5 6" key="1">
    <citation type="submission" date="2021-06" db="EMBL/GenBank/DDBJ databases">
        <title>Sphingomonas sp. XMGL2, whole genome shotgun sequencing project.</title>
        <authorList>
            <person name="Zhao G."/>
            <person name="Shen L."/>
        </authorList>
    </citation>
    <scope>NUCLEOTIDE SEQUENCE [LARGE SCALE GENOMIC DNA]</scope>
    <source>
        <strain evidence="5 6">XMGL2</strain>
    </source>
</reference>
<dbReference type="PROSITE" id="PS50949">
    <property type="entry name" value="HTH_GNTR"/>
    <property type="match status" value="1"/>
</dbReference>